<dbReference type="Gene3D" id="3.20.20.100">
    <property type="entry name" value="NADP-dependent oxidoreductase domain"/>
    <property type="match status" value="1"/>
</dbReference>
<dbReference type="InterPro" id="IPR036812">
    <property type="entry name" value="NAD(P)_OxRdtase_dom_sf"/>
</dbReference>
<dbReference type="InterPro" id="IPR018170">
    <property type="entry name" value="Aldo/ket_reductase_CS"/>
</dbReference>
<dbReference type="PANTHER" id="PTHR43827">
    <property type="entry name" value="2,5-DIKETO-D-GLUCONIC ACID REDUCTASE"/>
    <property type="match status" value="1"/>
</dbReference>
<organism evidence="3">
    <name type="scientific">Micromonas pusilla</name>
    <name type="common">Picoplanktonic green alga</name>
    <name type="synonym">Chromulina pusilla</name>
    <dbReference type="NCBI Taxonomy" id="38833"/>
    <lineage>
        <taxon>Eukaryota</taxon>
        <taxon>Viridiplantae</taxon>
        <taxon>Chlorophyta</taxon>
        <taxon>Mamiellophyceae</taxon>
        <taxon>Mamiellales</taxon>
        <taxon>Mamiellaceae</taxon>
        <taxon>Micromonas</taxon>
    </lineage>
</organism>
<evidence type="ECO:0000259" key="2">
    <source>
        <dbReference type="PROSITE" id="PS51670"/>
    </source>
</evidence>
<dbReference type="Pfam" id="PF00248">
    <property type="entry name" value="Aldo_ket_red"/>
    <property type="match status" value="1"/>
</dbReference>
<dbReference type="EMBL" id="HBEQ01006103">
    <property type="protein sequence ID" value="CAD8517396.1"/>
    <property type="molecule type" value="Transcribed_RNA"/>
</dbReference>
<dbReference type="SMART" id="SM00254">
    <property type="entry name" value="ShKT"/>
    <property type="match status" value="1"/>
</dbReference>
<dbReference type="InterPro" id="IPR003582">
    <property type="entry name" value="ShKT_dom"/>
</dbReference>
<dbReference type="PRINTS" id="PR00069">
    <property type="entry name" value="ALDKETRDTASE"/>
</dbReference>
<accession>A0A7S0NJX3</accession>
<protein>
    <recommendedName>
        <fullName evidence="2">ShKT domain-containing protein</fullName>
    </recommendedName>
</protein>
<evidence type="ECO:0000313" key="3">
    <source>
        <dbReference type="EMBL" id="CAD8517396.1"/>
    </source>
</evidence>
<proteinExistence type="predicted"/>
<feature type="domain" description="ShKT" evidence="2">
    <location>
        <begin position="95"/>
        <end position="129"/>
    </location>
</feature>
<sequence length="435" mass="48203">MLYRALKEMESSFGFDRPDEAAPVEVETTENTPDIDESEPVIDEPFDVSAFEDKPPPPSLPPPQPPNPEMVPSLRIVHHDHDIVREEALEKDSPCSDLAENCAGWASSGECAKNPAFMLERCKESCGLCGDSPAIGADETRSLDPRAIGHVVLNSGHRMPLVGFGTAGLGDMTATATKWALQAGYRLVDTAQAPEWYREDLVGEAIRAFLASGSAKREELFITSKLHPRDHGAERAKAMLESSLTNLGVDYLDLFLLHYPGCWGTLCGSVKPQGTWRDSWRALEELQRAGKVRSIGVSNFDINELRELAEWARVEPAVVQRNSDVFSADKEARQLCESKRWQYEAYSSLGSQWLMRGHRENPVLTHADVKRIARKKGKSPAQVVLRWAIQHGQIVIPRSSNRGRIAENLDVAGWTLGDDDMFALDALDGHPPFVQ</sequence>
<feature type="compositionally biased region" description="Acidic residues" evidence="1">
    <location>
        <begin position="33"/>
        <end position="46"/>
    </location>
</feature>
<feature type="compositionally biased region" description="Pro residues" evidence="1">
    <location>
        <begin position="56"/>
        <end position="68"/>
    </location>
</feature>
<dbReference type="AlphaFoldDB" id="A0A7S0NJX3"/>
<dbReference type="SUPFAM" id="SSF51430">
    <property type="entry name" value="NAD(P)-linked oxidoreductase"/>
    <property type="match status" value="1"/>
</dbReference>
<name>A0A7S0NJX3_MICPS</name>
<feature type="compositionally biased region" description="Basic and acidic residues" evidence="1">
    <location>
        <begin position="1"/>
        <end position="20"/>
    </location>
</feature>
<dbReference type="PANTHER" id="PTHR43827:SF8">
    <property type="entry name" value="ALDO_KETO REDUCTASE FAMILY PROTEIN"/>
    <property type="match status" value="1"/>
</dbReference>
<feature type="region of interest" description="Disordered" evidence="1">
    <location>
        <begin position="1"/>
        <end position="68"/>
    </location>
</feature>
<dbReference type="InterPro" id="IPR020471">
    <property type="entry name" value="AKR"/>
</dbReference>
<dbReference type="PROSITE" id="PS51670">
    <property type="entry name" value="SHKT"/>
    <property type="match status" value="1"/>
</dbReference>
<dbReference type="InterPro" id="IPR023210">
    <property type="entry name" value="NADP_OxRdtase_dom"/>
</dbReference>
<dbReference type="PROSITE" id="PS00063">
    <property type="entry name" value="ALDOKETO_REDUCTASE_3"/>
    <property type="match status" value="1"/>
</dbReference>
<dbReference type="Pfam" id="PF01549">
    <property type="entry name" value="ShK"/>
    <property type="match status" value="1"/>
</dbReference>
<dbReference type="Gene3D" id="1.10.10.1940">
    <property type="match status" value="1"/>
</dbReference>
<gene>
    <name evidence="3" type="ORF">MCOM1403_LOCUS4822</name>
</gene>
<dbReference type="GO" id="GO:0016491">
    <property type="term" value="F:oxidoreductase activity"/>
    <property type="evidence" value="ECO:0007669"/>
    <property type="project" value="InterPro"/>
</dbReference>
<evidence type="ECO:0000256" key="1">
    <source>
        <dbReference type="SAM" id="MobiDB-lite"/>
    </source>
</evidence>
<reference evidence="3" key="1">
    <citation type="submission" date="2021-01" db="EMBL/GenBank/DDBJ databases">
        <authorList>
            <person name="Corre E."/>
            <person name="Pelletier E."/>
            <person name="Niang G."/>
            <person name="Scheremetjew M."/>
            <person name="Finn R."/>
            <person name="Kale V."/>
            <person name="Holt S."/>
            <person name="Cochrane G."/>
            <person name="Meng A."/>
            <person name="Brown T."/>
            <person name="Cohen L."/>
        </authorList>
    </citation>
    <scope>NUCLEOTIDE SEQUENCE</scope>
    <source>
        <strain evidence="3">CCMP1723</strain>
    </source>
</reference>
<dbReference type="PROSITE" id="PS00062">
    <property type="entry name" value="ALDOKETO_REDUCTASE_2"/>
    <property type="match status" value="1"/>
</dbReference>
<dbReference type="CDD" id="cd19071">
    <property type="entry name" value="AKR_AKR1-5-like"/>
    <property type="match status" value="1"/>
</dbReference>